<reference evidence="8" key="1">
    <citation type="submission" date="2020-10" db="EMBL/GenBank/DDBJ databases">
        <authorList>
            <person name="Gilroy R."/>
        </authorList>
    </citation>
    <scope>NUCLEOTIDE SEQUENCE</scope>
    <source>
        <strain evidence="8">CHK189-12415</strain>
    </source>
</reference>
<keyword evidence="6" id="KW-0378">Hydrolase</keyword>
<organism evidence="8 9">
    <name type="scientific">Candidatus Faecivivens stercoravium</name>
    <dbReference type="NCBI Taxonomy" id="2840803"/>
    <lineage>
        <taxon>Bacteria</taxon>
        <taxon>Bacillati</taxon>
        <taxon>Bacillota</taxon>
        <taxon>Clostridia</taxon>
        <taxon>Eubacteriales</taxon>
        <taxon>Oscillospiraceae</taxon>
        <taxon>Oscillospiraceae incertae sedis</taxon>
        <taxon>Candidatus Faecivivens</taxon>
    </lineage>
</organism>
<dbReference type="Pfam" id="PF00545">
    <property type="entry name" value="Ribonuclease"/>
    <property type="match status" value="1"/>
</dbReference>
<dbReference type="GO" id="GO:0004521">
    <property type="term" value="F:RNA endonuclease activity"/>
    <property type="evidence" value="ECO:0007669"/>
    <property type="project" value="InterPro"/>
</dbReference>
<dbReference type="Proteomes" id="UP000824241">
    <property type="component" value="Unassembled WGS sequence"/>
</dbReference>
<evidence type="ECO:0000256" key="3">
    <source>
        <dbReference type="ARBA" id="ARBA00022214"/>
    </source>
</evidence>
<sequence length="202" mass="21692">MKKLLITGLSVLLAAALSGCSLETLDQLTDDAINAIGTTVSDAMEDVDVREILSGVGDKVSEIMDGLPDTTSSLREAVSQSSTDSSTDVTEGESYLSREDVTAYLHAYGELPPNYLTESEAEALGWDGSGDLWAIQEGAAIGGDSYDNLAGLVPEADGRTWSQCDVNYEGGTRRNERLVYSNDGLIYYSPDKFTTFEEVYGE</sequence>
<accession>A0A9D1DYB9</accession>
<dbReference type="InterPro" id="IPR016191">
    <property type="entry name" value="Ribonuclease/ribotoxin"/>
</dbReference>
<evidence type="ECO:0000256" key="6">
    <source>
        <dbReference type="ARBA" id="ARBA00022801"/>
    </source>
</evidence>
<dbReference type="GO" id="GO:0003723">
    <property type="term" value="F:RNA binding"/>
    <property type="evidence" value="ECO:0007669"/>
    <property type="project" value="InterPro"/>
</dbReference>
<keyword evidence="7" id="KW-0732">Signal</keyword>
<dbReference type="Gene3D" id="3.10.450.30">
    <property type="entry name" value="Microbial ribonucleases"/>
    <property type="match status" value="1"/>
</dbReference>
<comment type="similarity">
    <text evidence="2">Belongs to the ribonuclease N1/T1 family.</text>
</comment>
<dbReference type="GO" id="GO:0005576">
    <property type="term" value="C:extracellular region"/>
    <property type="evidence" value="ECO:0007669"/>
    <property type="project" value="UniProtKB-SubCell"/>
</dbReference>
<dbReference type="InterPro" id="IPR001887">
    <property type="entry name" value="Barnase"/>
</dbReference>
<dbReference type="GO" id="GO:0016787">
    <property type="term" value="F:hydrolase activity"/>
    <property type="evidence" value="ECO:0007669"/>
    <property type="project" value="UniProtKB-KW"/>
</dbReference>
<dbReference type="InterPro" id="IPR000026">
    <property type="entry name" value="N1-like"/>
</dbReference>
<proteinExistence type="inferred from homology"/>
<keyword evidence="5" id="KW-0540">Nuclease</keyword>
<protein>
    <recommendedName>
        <fullName evidence="3">Ribonuclease</fullName>
    </recommendedName>
</protein>
<feature type="chain" id="PRO_5039116622" description="Ribonuclease" evidence="7">
    <location>
        <begin position="20"/>
        <end position="202"/>
    </location>
</feature>
<evidence type="ECO:0000313" key="9">
    <source>
        <dbReference type="Proteomes" id="UP000824241"/>
    </source>
</evidence>
<keyword evidence="4" id="KW-0964">Secreted</keyword>
<dbReference type="PRINTS" id="PR00117">
    <property type="entry name" value="BARNASE"/>
</dbReference>
<feature type="signal peptide" evidence="7">
    <location>
        <begin position="1"/>
        <end position="19"/>
    </location>
</feature>
<evidence type="ECO:0000256" key="1">
    <source>
        <dbReference type="ARBA" id="ARBA00004613"/>
    </source>
</evidence>
<evidence type="ECO:0000256" key="2">
    <source>
        <dbReference type="ARBA" id="ARBA00009006"/>
    </source>
</evidence>
<evidence type="ECO:0000256" key="5">
    <source>
        <dbReference type="ARBA" id="ARBA00022722"/>
    </source>
</evidence>
<dbReference type="PROSITE" id="PS51257">
    <property type="entry name" value="PROKAR_LIPOPROTEIN"/>
    <property type="match status" value="1"/>
</dbReference>
<dbReference type="SUPFAM" id="SSF53933">
    <property type="entry name" value="Microbial ribonucleases"/>
    <property type="match status" value="1"/>
</dbReference>
<gene>
    <name evidence="8" type="ORF">IAB37_06570</name>
</gene>
<comment type="subcellular location">
    <subcellularLocation>
        <location evidence="1">Secreted</location>
    </subcellularLocation>
</comment>
<evidence type="ECO:0000256" key="4">
    <source>
        <dbReference type="ARBA" id="ARBA00022525"/>
    </source>
</evidence>
<evidence type="ECO:0000256" key="7">
    <source>
        <dbReference type="SAM" id="SignalP"/>
    </source>
</evidence>
<comment type="caution">
    <text evidence="8">The sequence shown here is derived from an EMBL/GenBank/DDBJ whole genome shotgun (WGS) entry which is preliminary data.</text>
</comment>
<dbReference type="AlphaFoldDB" id="A0A9D1DYB9"/>
<name>A0A9D1DYB9_9FIRM</name>
<reference evidence="8" key="2">
    <citation type="journal article" date="2021" name="PeerJ">
        <title>Extensive microbial diversity within the chicken gut microbiome revealed by metagenomics and culture.</title>
        <authorList>
            <person name="Gilroy R."/>
            <person name="Ravi A."/>
            <person name="Getino M."/>
            <person name="Pursley I."/>
            <person name="Horton D.L."/>
            <person name="Alikhan N.F."/>
            <person name="Baker D."/>
            <person name="Gharbi K."/>
            <person name="Hall N."/>
            <person name="Watson M."/>
            <person name="Adriaenssens E.M."/>
            <person name="Foster-Nyarko E."/>
            <person name="Jarju S."/>
            <person name="Secka A."/>
            <person name="Antonio M."/>
            <person name="Oren A."/>
            <person name="Chaudhuri R.R."/>
            <person name="La Ragione R."/>
            <person name="Hildebrand F."/>
            <person name="Pallen M.J."/>
        </authorList>
    </citation>
    <scope>NUCLEOTIDE SEQUENCE</scope>
    <source>
        <strain evidence="8">CHK189-12415</strain>
    </source>
</reference>
<evidence type="ECO:0000313" key="8">
    <source>
        <dbReference type="EMBL" id="HIR61218.1"/>
    </source>
</evidence>
<dbReference type="EMBL" id="DVHA01000208">
    <property type="protein sequence ID" value="HIR61218.1"/>
    <property type="molecule type" value="Genomic_DNA"/>
</dbReference>